<reference evidence="19 20" key="1">
    <citation type="submission" date="2020-11" db="EMBL/GenBank/DDBJ databases">
        <title>WGS of Herminiimonas contaminans strain Marseille-Q4544 isolated from planarians Schmidtea mediterranea.</title>
        <authorList>
            <person name="Kangale L."/>
        </authorList>
    </citation>
    <scope>NUCLEOTIDE SEQUENCE [LARGE SCALE GENOMIC DNA]</scope>
    <source>
        <strain evidence="19 20">Marseille-Q4544</strain>
    </source>
</reference>
<evidence type="ECO:0000313" key="20">
    <source>
        <dbReference type="Proteomes" id="UP000657372"/>
    </source>
</evidence>
<evidence type="ECO:0000256" key="4">
    <source>
        <dbReference type="ARBA" id="ARBA00022618"/>
    </source>
</evidence>
<feature type="active site" description="Acyl-ester intermediate" evidence="16">
    <location>
        <position position="309"/>
    </location>
</feature>
<evidence type="ECO:0000256" key="3">
    <source>
        <dbReference type="ARBA" id="ARBA00022519"/>
    </source>
</evidence>
<dbReference type="InterPro" id="IPR036138">
    <property type="entry name" value="PBP_dimer_sf"/>
</dbReference>
<keyword evidence="6 16" id="KW-0645">Protease</keyword>
<evidence type="ECO:0000256" key="11">
    <source>
        <dbReference type="ARBA" id="ARBA00022989"/>
    </source>
</evidence>
<dbReference type="EMBL" id="JADOEL010000001">
    <property type="protein sequence ID" value="MBF8176433.1"/>
    <property type="molecule type" value="Genomic_DNA"/>
</dbReference>
<keyword evidence="9 16" id="KW-0133">Cell shape</keyword>
<dbReference type="HAMAP" id="MF_02080">
    <property type="entry name" value="FtsI_transpept"/>
    <property type="match status" value="1"/>
</dbReference>
<evidence type="ECO:0000256" key="15">
    <source>
        <dbReference type="ARBA" id="ARBA00023316"/>
    </source>
</evidence>
<gene>
    <name evidence="16" type="primary">ftsI</name>
    <name evidence="19" type="ORF">IXC47_01910</name>
</gene>
<keyword evidence="5 16" id="KW-0121">Carboxypeptidase</keyword>
<evidence type="ECO:0000256" key="13">
    <source>
        <dbReference type="ARBA" id="ARBA00023210"/>
    </source>
</evidence>
<comment type="similarity">
    <text evidence="16">Belongs to the transpeptidase family. FtsI subfamily.</text>
</comment>
<evidence type="ECO:0000256" key="12">
    <source>
        <dbReference type="ARBA" id="ARBA00023136"/>
    </source>
</evidence>
<protein>
    <recommendedName>
        <fullName evidence="16">Peptidoglycan D,D-transpeptidase FtsI</fullName>
        <ecNumber evidence="16">3.4.16.4</ecNumber>
    </recommendedName>
    <alternativeName>
        <fullName evidence="16">Penicillin-binding protein 3</fullName>
        <shortName evidence="16">PBP-3</shortName>
    </alternativeName>
</protein>
<feature type="domain" description="Penicillin-binding protein transpeptidase" evidence="17">
    <location>
        <begin position="262"/>
        <end position="556"/>
    </location>
</feature>
<evidence type="ECO:0000256" key="7">
    <source>
        <dbReference type="ARBA" id="ARBA00022692"/>
    </source>
</evidence>
<keyword evidence="4 16" id="KW-0132">Cell division</keyword>
<evidence type="ECO:0000256" key="5">
    <source>
        <dbReference type="ARBA" id="ARBA00022645"/>
    </source>
</evidence>
<keyword evidence="13 16" id="KW-0717">Septation</keyword>
<dbReference type="PANTHER" id="PTHR30627">
    <property type="entry name" value="PEPTIDOGLYCAN D,D-TRANSPEPTIDASE"/>
    <property type="match status" value="1"/>
</dbReference>
<keyword evidence="14 16" id="KW-0131">Cell cycle</keyword>
<dbReference type="InterPro" id="IPR037532">
    <property type="entry name" value="FtsI_transpept"/>
</dbReference>
<keyword evidence="10 16" id="KW-0573">Peptidoglycan synthesis</keyword>
<organism evidence="19 20">
    <name type="scientific">Herminiimonas contaminans</name>
    <dbReference type="NCBI Taxonomy" id="1111140"/>
    <lineage>
        <taxon>Bacteria</taxon>
        <taxon>Pseudomonadati</taxon>
        <taxon>Pseudomonadota</taxon>
        <taxon>Betaproteobacteria</taxon>
        <taxon>Burkholderiales</taxon>
        <taxon>Oxalobacteraceae</taxon>
        <taxon>Herminiimonas</taxon>
    </lineage>
</organism>
<evidence type="ECO:0000256" key="9">
    <source>
        <dbReference type="ARBA" id="ARBA00022960"/>
    </source>
</evidence>
<proteinExistence type="inferred from homology"/>
<keyword evidence="15 16" id="KW-0961">Cell wall biogenesis/degradation</keyword>
<keyword evidence="7 16" id="KW-0812">Transmembrane</keyword>
<evidence type="ECO:0000256" key="14">
    <source>
        <dbReference type="ARBA" id="ARBA00023306"/>
    </source>
</evidence>
<comment type="catalytic activity">
    <reaction evidence="16">
        <text>Preferential cleavage: (Ac)2-L-Lys-D-Ala-|-D-Ala. Also transpeptidation of peptidyl-alanyl moieties that are N-acyl substituents of D-alanine.</text>
        <dbReference type="EC" id="3.4.16.4"/>
    </reaction>
</comment>
<feature type="transmembrane region" description="Helical" evidence="16">
    <location>
        <begin position="33"/>
        <end position="52"/>
    </location>
</feature>
<keyword evidence="11 16" id="KW-1133">Transmembrane helix</keyword>
<dbReference type="EC" id="3.4.16.4" evidence="16"/>
<dbReference type="InterPro" id="IPR005311">
    <property type="entry name" value="PBP_dimer"/>
</dbReference>
<evidence type="ECO:0000259" key="18">
    <source>
        <dbReference type="Pfam" id="PF03717"/>
    </source>
</evidence>
<evidence type="ECO:0000256" key="6">
    <source>
        <dbReference type="ARBA" id="ARBA00022670"/>
    </source>
</evidence>
<comment type="pathway">
    <text evidence="16">Cell wall biogenesis; peptidoglycan biosynthesis.</text>
</comment>
<dbReference type="Gene3D" id="3.30.450.330">
    <property type="match status" value="1"/>
</dbReference>
<evidence type="ECO:0000256" key="2">
    <source>
        <dbReference type="ARBA" id="ARBA00022475"/>
    </source>
</evidence>
<sequence>MTRSTSRTAASKGVPFSSNPVLATKLPAWRSRVVLFLIFAAFLTLAGRALWLQGMSTEFLQKQGASRYARTLELPATRGKITDRNGQVLASSIPVRAVWAIPEDVLESPPEKLQALAKLLDMPERELRRKLDSDRTFVYLKRQVELDTVDKILKLGIAGIDTRKEYKRYYPEGEVMAHIVGFTNVEDKGQEGMELAYQKTLVGVTGSRRVIKDRLGRIVEDIESVREPHDGKDLALSIDSKIQYIAFTALKEAVEENKAKAGGIVVLDAKTGEVLALANLPTYNPNNRSVLTGAQLRNRVITDTFEPGSTMKPFSVGLGLETKRVTPNTMIQTAPGKMTIGTATIGDAHASGLLSVSQVIQKSSNIGTAKIALQMEPHEMWDMFTSIGLGQQPKINFPGAVAGRVRPYKSWRPIEQATMSYGHGISVSLLQLVHAYTVFARDGDLIPITFQRATDQPIGERIFSPTTARQMRGMLEMAAGPAGSAPRAQVPGYRVAGKTGTAYKIEKGQYVRKYVSSFVGFAPVSDPRIIIAVMIDEPGAGKHYGGQVAAPVFATVTANALRSMNVAPDSSVTNIIIPAGSEQENM</sequence>
<evidence type="ECO:0000256" key="1">
    <source>
        <dbReference type="ARBA" id="ARBA00004370"/>
    </source>
</evidence>
<evidence type="ECO:0000259" key="17">
    <source>
        <dbReference type="Pfam" id="PF00905"/>
    </source>
</evidence>
<dbReference type="PANTHER" id="PTHR30627:SF1">
    <property type="entry name" value="PEPTIDOGLYCAN D,D-TRANSPEPTIDASE FTSI"/>
    <property type="match status" value="1"/>
</dbReference>
<dbReference type="InterPro" id="IPR001460">
    <property type="entry name" value="PCN-bd_Tpept"/>
</dbReference>
<dbReference type="Pfam" id="PF03717">
    <property type="entry name" value="PBP_dimer"/>
    <property type="match status" value="1"/>
</dbReference>
<evidence type="ECO:0000256" key="10">
    <source>
        <dbReference type="ARBA" id="ARBA00022984"/>
    </source>
</evidence>
<evidence type="ECO:0000313" key="19">
    <source>
        <dbReference type="EMBL" id="MBF8176433.1"/>
    </source>
</evidence>
<dbReference type="Gene3D" id="1.10.150.770">
    <property type="match status" value="1"/>
</dbReference>
<name>A0ABS0EPH4_9BURK</name>
<feature type="domain" description="Penicillin-binding protein dimerisation" evidence="18">
    <location>
        <begin position="74"/>
        <end position="221"/>
    </location>
</feature>
<dbReference type="InterPro" id="IPR050515">
    <property type="entry name" value="Beta-lactam/transpept"/>
</dbReference>
<dbReference type="Pfam" id="PF00905">
    <property type="entry name" value="Transpeptidase"/>
    <property type="match status" value="1"/>
</dbReference>
<comment type="caution">
    <text evidence="19">The sequence shown here is derived from an EMBL/GenBank/DDBJ whole genome shotgun (WGS) entry which is preliminary data.</text>
</comment>
<keyword evidence="3 16" id="KW-0997">Cell inner membrane</keyword>
<dbReference type="Proteomes" id="UP000657372">
    <property type="component" value="Unassembled WGS sequence"/>
</dbReference>
<dbReference type="Gene3D" id="3.40.710.10">
    <property type="entry name" value="DD-peptidase/beta-lactamase superfamily"/>
    <property type="match status" value="1"/>
</dbReference>
<keyword evidence="20" id="KW-1185">Reference proteome</keyword>
<evidence type="ECO:0000256" key="8">
    <source>
        <dbReference type="ARBA" id="ARBA00022801"/>
    </source>
</evidence>
<comment type="subcellular location">
    <subcellularLocation>
        <location evidence="16">Cell inner membrane</location>
        <topology evidence="16">Single-pass membrane protein</topology>
    </subcellularLocation>
    <subcellularLocation>
        <location evidence="1">Membrane</location>
    </subcellularLocation>
</comment>
<keyword evidence="8 16" id="KW-0378">Hydrolase</keyword>
<dbReference type="SUPFAM" id="SSF56601">
    <property type="entry name" value="beta-lactamase/transpeptidase-like"/>
    <property type="match status" value="1"/>
</dbReference>
<dbReference type="Gene3D" id="3.90.1310.10">
    <property type="entry name" value="Penicillin-binding protein 2a (Domain 2)"/>
    <property type="match status" value="1"/>
</dbReference>
<accession>A0ABS0EPH4</accession>
<dbReference type="InterPro" id="IPR012338">
    <property type="entry name" value="Beta-lactam/transpept-like"/>
</dbReference>
<dbReference type="RefSeq" id="WP_175624926.1">
    <property type="nucleotide sequence ID" value="NZ_JADOEL010000001.1"/>
</dbReference>
<keyword evidence="12 16" id="KW-0472">Membrane</keyword>
<dbReference type="SUPFAM" id="SSF56519">
    <property type="entry name" value="Penicillin binding protein dimerisation domain"/>
    <property type="match status" value="1"/>
</dbReference>
<comment type="function">
    <text evidence="16">Catalyzes cross-linking of the peptidoglycan cell wall at the division septum.</text>
</comment>
<evidence type="ECO:0000256" key="16">
    <source>
        <dbReference type="HAMAP-Rule" id="MF_02080"/>
    </source>
</evidence>
<keyword evidence="2 16" id="KW-1003">Cell membrane</keyword>